<accession>A0A699VE78</accession>
<dbReference type="Pfam" id="PF13785">
    <property type="entry name" value="DUF4178"/>
    <property type="match status" value="1"/>
</dbReference>
<name>A0A699VE78_TANCI</name>
<gene>
    <name evidence="2" type="ORF">Tci_905684</name>
</gene>
<feature type="non-terminal residue" evidence="2">
    <location>
        <position position="169"/>
    </location>
</feature>
<sequence length="169" mass="19464">LPLGTTGTLGGYQVRLTGYQVRSEKDDRTAEWREYQLRPAKPIPGDDPIDFPLQLAEYQGHWLLIRRATSFPATEGNHSFQSKEWTSPTTGNSYRLWHRYQPIIRDAQGEFDWNILDDEELKMQEFICPPYLLSSEQAQNDKPVWYLSEYLEPAQVAAAFGVNISQLPS</sequence>
<feature type="domain" description="DUF4178" evidence="1">
    <location>
        <begin position="3"/>
        <end position="153"/>
    </location>
</feature>
<organism evidence="2">
    <name type="scientific">Tanacetum cinerariifolium</name>
    <name type="common">Dalmatian daisy</name>
    <name type="synonym">Chrysanthemum cinerariifolium</name>
    <dbReference type="NCBI Taxonomy" id="118510"/>
    <lineage>
        <taxon>Eukaryota</taxon>
        <taxon>Viridiplantae</taxon>
        <taxon>Streptophyta</taxon>
        <taxon>Embryophyta</taxon>
        <taxon>Tracheophyta</taxon>
        <taxon>Spermatophyta</taxon>
        <taxon>Magnoliopsida</taxon>
        <taxon>eudicotyledons</taxon>
        <taxon>Gunneridae</taxon>
        <taxon>Pentapetalae</taxon>
        <taxon>asterids</taxon>
        <taxon>campanulids</taxon>
        <taxon>Asterales</taxon>
        <taxon>Asteraceae</taxon>
        <taxon>Asteroideae</taxon>
        <taxon>Anthemideae</taxon>
        <taxon>Anthemidinae</taxon>
        <taxon>Tanacetum</taxon>
    </lineage>
</organism>
<feature type="non-terminal residue" evidence="2">
    <location>
        <position position="1"/>
    </location>
</feature>
<comment type="caution">
    <text evidence="2">The sequence shown here is derived from an EMBL/GenBank/DDBJ whole genome shotgun (WGS) entry which is preliminary data.</text>
</comment>
<reference evidence="2" key="1">
    <citation type="journal article" date="2019" name="Sci. Rep.">
        <title>Draft genome of Tanacetum cinerariifolium, the natural source of mosquito coil.</title>
        <authorList>
            <person name="Yamashiro T."/>
            <person name="Shiraishi A."/>
            <person name="Satake H."/>
            <person name="Nakayama K."/>
        </authorList>
    </citation>
    <scope>NUCLEOTIDE SEQUENCE</scope>
</reference>
<dbReference type="EMBL" id="BKCJ011438548">
    <property type="protein sequence ID" value="GFD33715.1"/>
    <property type="molecule type" value="Genomic_DNA"/>
</dbReference>
<proteinExistence type="predicted"/>
<evidence type="ECO:0000313" key="2">
    <source>
        <dbReference type="EMBL" id="GFD33715.1"/>
    </source>
</evidence>
<dbReference type="InterPro" id="IPR025235">
    <property type="entry name" value="DUF4178"/>
</dbReference>
<evidence type="ECO:0000259" key="1">
    <source>
        <dbReference type="Pfam" id="PF13785"/>
    </source>
</evidence>
<dbReference type="AlphaFoldDB" id="A0A699VE78"/>
<protein>
    <recommendedName>
        <fullName evidence="1">DUF4178 domain-containing protein</fullName>
    </recommendedName>
</protein>